<organism evidence="2 3">
    <name type="scientific">Isoptericola cucumis</name>
    <dbReference type="NCBI Taxonomy" id="1776856"/>
    <lineage>
        <taxon>Bacteria</taxon>
        <taxon>Bacillati</taxon>
        <taxon>Actinomycetota</taxon>
        <taxon>Actinomycetes</taxon>
        <taxon>Micrococcales</taxon>
        <taxon>Promicromonosporaceae</taxon>
        <taxon>Isoptericola</taxon>
    </lineage>
</organism>
<dbReference type="SUPFAM" id="SSF56112">
    <property type="entry name" value="Protein kinase-like (PK-like)"/>
    <property type="match status" value="1"/>
</dbReference>
<comment type="caution">
    <text evidence="2">The sequence shown here is derived from an EMBL/GenBank/DDBJ whole genome shotgun (WGS) entry which is preliminary data.</text>
</comment>
<keyword evidence="1" id="KW-0808">Transferase</keyword>
<evidence type="ECO:0000313" key="2">
    <source>
        <dbReference type="EMBL" id="GGI06914.1"/>
    </source>
</evidence>
<dbReference type="Gene3D" id="1.20.1270.240">
    <property type="match status" value="1"/>
</dbReference>
<name>A0ABQ2B6X0_9MICO</name>
<accession>A0ABQ2B6X0</accession>
<dbReference type="EMBL" id="BMDG01000004">
    <property type="protein sequence ID" value="GGI06914.1"/>
    <property type="molecule type" value="Genomic_DNA"/>
</dbReference>
<comment type="similarity">
    <text evidence="1">Belongs to the fructosamine kinase family.</text>
</comment>
<dbReference type="PANTHER" id="PTHR12149:SF8">
    <property type="entry name" value="PROTEIN-RIBULOSAMINE 3-KINASE"/>
    <property type="match status" value="1"/>
</dbReference>
<keyword evidence="1 2" id="KW-0418">Kinase</keyword>
<evidence type="ECO:0000313" key="3">
    <source>
        <dbReference type="Proteomes" id="UP000632535"/>
    </source>
</evidence>
<evidence type="ECO:0000256" key="1">
    <source>
        <dbReference type="PIRNR" id="PIRNR006221"/>
    </source>
</evidence>
<dbReference type="InterPro" id="IPR016477">
    <property type="entry name" value="Fructo-/Ketosamine-3-kinase"/>
</dbReference>
<sequence length="276" mass="28939">MTEVFRKSRTDAPEGFFALEAAGLRWLEVPGGPRVARVVEVAGDHLDLEHVATTTPTPAAARDLGRRLAVLHDAGAPAFGALPPTADDPCRGYFGPLDDPLPTAAGSWDDWPSFYADARLRPVVEQGRERGVLTAHDAATVERVCVRLPALAGPAADEAPARLHGDLWSGNVLWSGASGSGVPGTGEVEAVLIDPAAHGGHREADLAMLALFGAPHLDELVAAYEAAALESGRPLAAGRPERTALHQLYPLAVHAVLFGGGYVDATRRLLASLARD</sequence>
<dbReference type="InterPro" id="IPR011009">
    <property type="entry name" value="Kinase-like_dom_sf"/>
</dbReference>
<dbReference type="Proteomes" id="UP000632535">
    <property type="component" value="Unassembled WGS sequence"/>
</dbReference>
<proteinExistence type="inferred from homology"/>
<dbReference type="Gene3D" id="3.30.200.20">
    <property type="entry name" value="Phosphorylase Kinase, domain 1"/>
    <property type="match status" value="1"/>
</dbReference>
<protein>
    <submittedName>
        <fullName evidence="2">Fructosamine kinase</fullName>
    </submittedName>
</protein>
<dbReference type="PANTHER" id="PTHR12149">
    <property type="entry name" value="FRUCTOSAMINE 3 KINASE-RELATED PROTEIN"/>
    <property type="match status" value="1"/>
</dbReference>
<dbReference type="Pfam" id="PF03881">
    <property type="entry name" value="Fructosamin_kin"/>
    <property type="match status" value="1"/>
</dbReference>
<dbReference type="GO" id="GO:0016301">
    <property type="term" value="F:kinase activity"/>
    <property type="evidence" value="ECO:0007669"/>
    <property type="project" value="UniProtKB-KW"/>
</dbReference>
<dbReference type="RefSeq" id="WP_188522914.1">
    <property type="nucleotide sequence ID" value="NZ_BMDG01000004.1"/>
</dbReference>
<reference evidence="3" key="1">
    <citation type="journal article" date="2019" name="Int. J. Syst. Evol. Microbiol.">
        <title>The Global Catalogue of Microorganisms (GCM) 10K type strain sequencing project: providing services to taxonomists for standard genome sequencing and annotation.</title>
        <authorList>
            <consortium name="The Broad Institute Genomics Platform"/>
            <consortium name="The Broad Institute Genome Sequencing Center for Infectious Disease"/>
            <person name="Wu L."/>
            <person name="Ma J."/>
        </authorList>
    </citation>
    <scope>NUCLEOTIDE SEQUENCE [LARGE SCALE GENOMIC DNA]</scope>
    <source>
        <strain evidence="3">CCM 8653</strain>
    </source>
</reference>
<dbReference type="Gene3D" id="1.10.510.10">
    <property type="entry name" value="Transferase(Phosphotransferase) domain 1"/>
    <property type="match status" value="1"/>
</dbReference>
<dbReference type="PIRSF" id="PIRSF006221">
    <property type="entry name" value="Ketosamine-3-kinase"/>
    <property type="match status" value="1"/>
</dbReference>
<keyword evidence="3" id="KW-1185">Reference proteome</keyword>
<gene>
    <name evidence="2" type="ORF">GCM10007368_13540</name>
</gene>